<dbReference type="EMBL" id="JABFCZ010000013">
    <property type="protein sequence ID" value="MBD1547195.1"/>
    <property type="molecule type" value="Genomic_DNA"/>
</dbReference>
<organism evidence="1 2">
    <name type="scientific">Roseibium aggregatum</name>
    <dbReference type="NCBI Taxonomy" id="187304"/>
    <lineage>
        <taxon>Bacteria</taxon>
        <taxon>Pseudomonadati</taxon>
        <taxon>Pseudomonadota</taxon>
        <taxon>Alphaproteobacteria</taxon>
        <taxon>Hyphomicrobiales</taxon>
        <taxon>Stappiaceae</taxon>
        <taxon>Roseibium</taxon>
    </lineage>
</organism>
<dbReference type="Proteomes" id="UP000598467">
    <property type="component" value="Unassembled WGS sequence"/>
</dbReference>
<dbReference type="InterPro" id="IPR018772">
    <property type="entry name" value="Transcription_activator_HlyU"/>
</dbReference>
<accession>A0A926S6G5</accession>
<sequence length="95" mass="10870">MIGKFFSKLFGGGGEQSHSNDHPPVFYNDFEIISEPQFTNGQWQISGRIEKEIDGQRKVHIFIRADMLPGEEEAVSQTVRKAKLMIDQQGDRIFD</sequence>
<dbReference type="Pfam" id="PF10115">
    <property type="entry name" value="HlyU"/>
    <property type="match status" value="1"/>
</dbReference>
<comment type="caution">
    <text evidence="1">The sequence shown here is derived from an EMBL/GenBank/DDBJ whole genome shotgun (WGS) entry which is preliminary data.</text>
</comment>
<gene>
    <name evidence="1" type="ORF">HK439_13085</name>
</gene>
<evidence type="ECO:0000313" key="1">
    <source>
        <dbReference type="EMBL" id="MBD1547195.1"/>
    </source>
</evidence>
<dbReference type="RefSeq" id="WP_190291948.1">
    <property type="nucleotide sequence ID" value="NZ_JABFCZ010000013.1"/>
</dbReference>
<protein>
    <submittedName>
        <fullName evidence="1">Transcriptional regulator</fullName>
    </submittedName>
</protein>
<dbReference type="AlphaFoldDB" id="A0A926S6G5"/>
<evidence type="ECO:0000313" key="2">
    <source>
        <dbReference type="Proteomes" id="UP000598467"/>
    </source>
</evidence>
<name>A0A926S6G5_9HYPH</name>
<proteinExistence type="predicted"/>
<reference evidence="1" key="1">
    <citation type="submission" date="2020-05" db="EMBL/GenBank/DDBJ databases">
        <title>Identification of trans-AT polyketide cluster in two marine bacteria, producers of a novel glutaramide-containing polyketide sesbanimide D and analogs.</title>
        <authorList>
            <person name="Kacar D."/>
            <person name="Rodriguez P."/>
            <person name="Canedo L."/>
            <person name="Gonzalez E."/>
            <person name="Galan B."/>
            <person name="De La Calle F."/>
            <person name="Garcia J.L."/>
        </authorList>
    </citation>
    <scope>NUCLEOTIDE SEQUENCE</scope>
    <source>
        <strain evidence="1">PHM038</strain>
    </source>
</reference>